<accession>A0AAE0J2T6</accession>
<proteinExistence type="predicted"/>
<organism evidence="2 3">
    <name type="scientific">Cercophora scortea</name>
    <dbReference type="NCBI Taxonomy" id="314031"/>
    <lineage>
        <taxon>Eukaryota</taxon>
        <taxon>Fungi</taxon>
        <taxon>Dikarya</taxon>
        <taxon>Ascomycota</taxon>
        <taxon>Pezizomycotina</taxon>
        <taxon>Sordariomycetes</taxon>
        <taxon>Sordariomycetidae</taxon>
        <taxon>Sordariales</taxon>
        <taxon>Lasiosphaeriaceae</taxon>
        <taxon>Cercophora</taxon>
    </lineage>
</organism>
<gene>
    <name evidence="2" type="ORF">B0T19DRAFT_21615</name>
</gene>
<feature type="region of interest" description="Disordered" evidence="1">
    <location>
        <begin position="271"/>
        <end position="322"/>
    </location>
</feature>
<protein>
    <submittedName>
        <fullName evidence="2">Uncharacterized protein</fullName>
    </submittedName>
</protein>
<evidence type="ECO:0000313" key="3">
    <source>
        <dbReference type="Proteomes" id="UP001286456"/>
    </source>
</evidence>
<reference evidence="2" key="2">
    <citation type="submission" date="2023-06" db="EMBL/GenBank/DDBJ databases">
        <authorList>
            <consortium name="Lawrence Berkeley National Laboratory"/>
            <person name="Haridas S."/>
            <person name="Hensen N."/>
            <person name="Bonometti L."/>
            <person name="Westerberg I."/>
            <person name="Brannstrom I.O."/>
            <person name="Guillou S."/>
            <person name="Cros-Aarteil S."/>
            <person name="Calhoun S."/>
            <person name="Kuo A."/>
            <person name="Mondo S."/>
            <person name="Pangilinan J."/>
            <person name="Riley R."/>
            <person name="Labutti K."/>
            <person name="Andreopoulos B."/>
            <person name="Lipzen A."/>
            <person name="Chen C."/>
            <person name="Yanf M."/>
            <person name="Daum C."/>
            <person name="Ng V."/>
            <person name="Clum A."/>
            <person name="Steindorff A."/>
            <person name="Ohm R."/>
            <person name="Martin F."/>
            <person name="Silar P."/>
            <person name="Natvig D."/>
            <person name="Lalanne C."/>
            <person name="Gautier V."/>
            <person name="Ament-Velasquez S.L."/>
            <person name="Kruys A."/>
            <person name="Hutchinson M.I."/>
            <person name="Powell A.J."/>
            <person name="Barry K."/>
            <person name="Miller A.N."/>
            <person name="Grigoriev I.V."/>
            <person name="Debuchy R."/>
            <person name="Gladieux P."/>
            <person name="Thoren M.H."/>
            <person name="Johannesson H."/>
        </authorList>
    </citation>
    <scope>NUCLEOTIDE SEQUENCE</scope>
    <source>
        <strain evidence="2">SMH4131-1</strain>
    </source>
</reference>
<evidence type="ECO:0000256" key="1">
    <source>
        <dbReference type="SAM" id="MobiDB-lite"/>
    </source>
</evidence>
<name>A0AAE0J2T6_9PEZI</name>
<feature type="compositionally biased region" description="Acidic residues" evidence="1">
    <location>
        <begin position="282"/>
        <end position="293"/>
    </location>
</feature>
<comment type="caution">
    <text evidence="2">The sequence shown here is derived from an EMBL/GenBank/DDBJ whole genome shotgun (WGS) entry which is preliminary data.</text>
</comment>
<dbReference type="EMBL" id="JAUEPO010000001">
    <property type="protein sequence ID" value="KAK3335864.1"/>
    <property type="molecule type" value="Genomic_DNA"/>
</dbReference>
<dbReference type="AlphaFoldDB" id="A0AAE0J2T6"/>
<sequence length="322" mass="35622">MAKLKKNGSSDADSLLGWMASWFRGFMIHLCGVFVFPRAVDPVFPDPPPPPPPSAAPPPLHHHVSVMEDMQDIVSHAAHKNARRQMHRQPPFPSEFLTVCTKLNDTSVNRLCRASASILTGQKQRLNASILNRPDSPRRPAAGETLIEPGETHLSNCRKPFGFCPVRKQMLKTWAGFNQSSYMYPAQSTAPAGRHGRLELAIRCSRGAGQRRFSLPLRLGEGSAEAFWPTRPRFAALTTSLAAFNARSVKWTRLTRCLAVAMEGTSKKLVKVPRAGPQPPGEEGDMDKEEEEFSSFPSMSSLPHGPNPTMREFEFPATWTVA</sequence>
<keyword evidence="3" id="KW-1185">Reference proteome</keyword>
<reference evidence="2" key="1">
    <citation type="journal article" date="2023" name="Mol. Phylogenet. Evol.">
        <title>Genome-scale phylogeny and comparative genomics of the fungal order Sordariales.</title>
        <authorList>
            <person name="Hensen N."/>
            <person name="Bonometti L."/>
            <person name="Westerberg I."/>
            <person name="Brannstrom I.O."/>
            <person name="Guillou S."/>
            <person name="Cros-Aarteil S."/>
            <person name="Calhoun S."/>
            <person name="Haridas S."/>
            <person name="Kuo A."/>
            <person name="Mondo S."/>
            <person name="Pangilinan J."/>
            <person name="Riley R."/>
            <person name="LaButti K."/>
            <person name="Andreopoulos B."/>
            <person name="Lipzen A."/>
            <person name="Chen C."/>
            <person name="Yan M."/>
            <person name="Daum C."/>
            <person name="Ng V."/>
            <person name="Clum A."/>
            <person name="Steindorff A."/>
            <person name="Ohm R.A."/>
            <person name="Martin F."/>
            <person name="Silar P."/>
            <person name="Natvig D.O."/>
            <person name="Lalanne C."/>
            <person name="Gautier V."/>
            <person name="Ament-Velasquez S.L."/>
            <person name="Kruys A."/>
            <person name="Hutchinson M.I."/>
            <person name="Powell A.J."/>
            <person name="Barry K."/>
            <person name="Miller A.N."/>
            <person name="Grigoriev I.V."/>
            <person name="Debuchy R."/>
            <person name="Gladieux P."/>
            <person name="Hiltunen Thoren M."/>
            <person name="Johannesson H."/>
        </authorList>
    </citation>
    <scope>NUCLEOTIDE SEQUENCE</scope>
    <source>
        <strain evidence="2">SMH4131-1</strain>
    </source>
</reference>
<dbReference type="Proteomes" id="UP001286456">
    <property type="component" value="Unassembled WGS sequence"/>
</dbReference>
<evidence type="ECO:0000313" key="2">
    <source>
        <dbReference type="EMBL" id="KAK3335864.1"/>
    </source>
</evidence>